<protein>
    <recommendedName>
        <fullName evidence="3">Transcription factor zinc-finger domain-containing protein</fullName>
    </recommendedName>
</protein>
<organism evidence="1 2">
    <name type="scientific">Kocuria rosea subsp. polaris</name>
    <dbReference type="NCBI Taxonomy" id="136273"/>
    <lineage>
        <taxon>Bacteria</taxon>
        <taxon>Bacillati</taxon>
        <taxon>Actinomycetota</taxon>
        <taxon>Actinomycetes</taxon>
        <taxon>Micrococcales</taxon>
        <taxon>Micrococcaceae</taxon>
        <taxon>Kocuria</taxon>
    </lineage>
</organism>
<gene>
    <name evidence="1" type="ORF">AVL61_11925</name>
</gene>
<name>A0A0W8I4S7_KOCRO</name>
<evidence type="ECO:0008006" key="3">
    <source>
        <dbReference type="Google" id="ProtNLM"/>
    </source>
</evidence>
<comment type="caution">
    <text evidence="1">The sequence shown here is derived from an EMBL/GenBank/DDBJ whole genome shotgun (WGS) entry which is preliminary data.</text>
</comment>
<dbReference type="Proteomes" id="UP000053512">
    <property type="component" value="Unassembled WGS sequence"/>
</dbReference>
<accession>A0A0W8I4S7</accession>
<sequence>METDECPDCEYGTVARYRVEATGEVVQVCDECDALWEAEEDLTAPSVTTIERYLGLRGLPLLRSGLVPLL</sequence>
<reference evidence="2" key="1">
    <citation type="submission" date="2015-12" db="EMBL/GenBank/DDBJ databases">
        <authorList>
            <person name="Nair G.R."/>
            <person name="Kaur G."/>
            <person name="Mayilraj S."/>
        </authorList>
    </citation>
    <scope>NUCLEOTIDE SEQUENCE [LARGE SCALE GENOMIC DNA]</scope>
    <source>
        <strain evidence="2">CD08_4</strain>
    </source>
</reference>
<dbReference type="OrthoDB" id="3431599at2"/>
<dbReference type="RefSeq" id="WP_058874955.1">
    <property type="nucleotide sequence ID" value="NZ_LQBK01000038.1"/>
</dbReference>
<dbReference type="EMBL" id="LQBK01000038">
    <property type="protein sequence ID" value="KUG52925.1"/>
    <property type="molecule type" value="Genomic_DNA"/>
</dbReference>
<evidence type="ECO:0000313" key="2">
    <source>
        <dbReference type="Proteomes" id="UP000053512"/>
    </source>
</evidence>
<proteinExistence type="predicted"/>
<evidence type="ECO:0000313" key="1">
    <source>
        <dbReference type="EMBL" id="KUG52925.1"/>
    </source>
</evidence>
<dbReference type="AlphaFoldDB" id="A0A0W8I4S7"/>